<gene>
    <name evidence="3" type="ORF">CCMP2556_LOCUS9528</name>
</gene>
<keyword evidence="2" id="KW-0732">Signal</keyword>
<dbReference type="InterPro" id="IPR011990">
    <property type="entry name" value="TPR-like_helical_dom_sf"/>
</dbReference>
<sequence length="414" mass="46375">MCRIASGTVAALALLGLVAVLTGCSRQRRANLEPSPSALLLWRLGKWHFRRHEDSSALLAYHQAKQVQEQAMTVGSCLTPQLLADIGSAMDSNTSSPVALSQKLEVYEELAFVMESFVWEDHFLQLSDQTEMLKEIGLAAHGLQAVELEMATWKVALRLCLTTRCEQTIRHAELLLRIGVSLSKQPSQDMEKVLDVYEEAEEIFVTLDKKAHPLYAILVHNVGATAGQRGDRKGEKESFEKALDIYRNTSKNYTETYTSLLSEKQQCISACFVVGKCGRYEVALAREEMGDLDGSLEAFQEAERAFLHNEHISEKLRLTHVVVIGDMRRNSGDIAGAQHAYEIAQKVHQRSGTLNTPQGRLVQKNLKDIRSTLQQLPQKQRALLERELEVHRRPGQPETAEEVQDGLYLQSAGR</sequence>
<dbReference type="Gene3D" id="1.25.40.10">
    <property type="entry name" value="Tetratricopeptide repeat domain"/>
    <property type="match status" value="1"/>
</dbReference>
<evidence type="ECO:0000256" key="1">
    <source>
        <dbReference type="SAM" id="MobiDB-lite"/>
    </source>
</evidence>
<accession>A0ABP0J475</accession>
<proteinExistence type="predicted"/>
<evidence type="ECO:0000313" key="4">
    <source>
        <dbReference type="Proteomes" id="UP001642484"/>
    </source>
</evidence>
<reference evidence="3 4" key="1">
    <citation type="submission" date="2024-02" db="EMBL/GenBank/DDBJ databases">
        <authorList>
            <person name="Chen Y."/>
            <person name="Shah S."/>
            <person name="Dougan E. K."/>
            <person name="Thang M."/>
            <person name="Chan C."/>
        </authorList>
    </citation>
    <scope>NUCLEOTIDE SEQUENCE [LARGE SCALE GENOMIC DNA]</scope>
</reference>
<feature type="chain" id="PRO_5045470071" evidence="2">
    <location>
        <begin position="27"/>
        <end position="414"/>
    </location>
</feature>
<dbReference type="Proteomes" id="UP001642484">
    <property type="component" value="Unassembled WGS sequence"/>
</dbReference>
<evidence type="ECO:0000313" key="3">
    <source>
        <dbReference type="EMBL" id="CAK9009160.1"/>
    </source>
</evidence>
<feature type="region of interest" description="Disordered" evidence="1">
    <location>
        <begin position="391"/>
        <end position="414"/>
    </location>
</feature>
<protein>
    <submittedName>
        <fullName evidence="3">Uncharacterized protein</fullName>
    </submittedName>
</protein>
<dbReference type="PROSITE" id="PS51257">
    <property type="entry name" value="PROKAR_LIPOPROTEIN"/>
    <property type="match status" value="1"/>
</dbReference>
<comment type="caution">
    <text evidence="3">The sequence shown here is derived from an EMBL/GenBank/DDBJ whole genome shotgun (WGS) entry which is preliminary data.</text>
</comment>
<organism evidence="3 4">
    <name type="scientific">Durusdinium trenchii</name>
    <dbReference type="NCBI Taxonomy" id="1381693"/>
    <lineage>
        <taxon>Eukaryota</taxon>
        <taxon>Sar</taxon>
        <taxon>Alveolata</taxon>
        <taxon>Dinophyceae</taxon>
        <taxon>Suessiales</taxon>
        <taxon>Symbiodiniaceae</taxon>
        <taxon>Durusdinium</taxon>
    </lineage>
</organism>
<evidence type="ECO:0000256" key="2">
    <source>
        <dbReference type="SAM" id="SignalP"/>
    </source>
</evidence>
<keyword evidence="4" id="KW-1185">Reference proteome</keyword>
<feature type="signal peptide" evidence="2">
    <location>
        <begin position="1"/>
        <end position="26"/>
    </location>
</feature>
<dbReference type="EMBL" id="CAXAMN010004446">
    <property type="protein sequence ID" value="CAK9009160.1"/>
    <property type="molecule type" value="Genomic_DNA"/>
</dbReference>
<name>A0ABP0J475_9DINO</name>
<dbReference type="SUPFAM" id="SSF48452">
    <property type="entry name" value="TPR-like"/>
    <property type="match status" value="1"/>
</dbReference>